<comment type="subcellular location">
    <subcellularLocation>
        <location evidence="9">Cell inner membrane</location>
        <topology evidence="9">Single-pass membrane protein</topology>
    </subcellularLocation>
</comment>
<dbReference type="GO" id="GO:0005886">
    <property type="term" value="C:plasma membrane"/>
    <property type="evidence" value="ECO:0007669"/>
    <property type="project" value="UniProtKB-SubCell"/>
</dbReference>
<evidence type="ECO:0000313" key="10">
    <source>
        <dbReference type="EMBL" id="AFJ02759.1"/>
    </source>
</evidence>
<evidence type="ECO:0000256" key="6">
    <source>
        <dbReference type="ARBA" id="ARBA00022989"/>
    </source>
</evidence>
<feature type="short sequence motif" description="HXXXXD motif" evidence="9">
    <location>
        <begin position="133"/>
        <end position="138"/>
    </location>
</feature>
<evidence type="ECO:0000256" key="9">
    <source>
        <dbReference type="HAMAP-Rule" id="MF_01942"/>
    </source>
</evidence>
<comment type="pathway">
    <text evidence="9">Bacterial outer membrane biogenesis; lipopolysaccharide biosynthesis.</text>
</comment>
<dbReference type="GO" id="GO:0009245">
    <property type="term" value="P:lipid A biosynthetic process"/>
    <property type="evidence" value="ECO:0007669"/>
    <property type="project" value="InterPro"/>
</dbReference>
<name>I1YIL6_METFJ</name>
<dbReference type="Proteomes" id="UP000009145">
    <property type="component" value="Chromosome"/>
</dbReference>
<dbReference type="InterPro" id="IPR011920">
    <property type="entry name" value="Lipid_A_LpxL_LpxP"/>
</dbReference>
<dbReference type="GO" id="GO:0009103">
    <property type="term" value="P:lipopolysaccharide biosynthetic process"/>
    <property type="evidence" value="ECO:0007669"/>
    <property type="project" value="UniProtKB-UniRule"/>
</dbReference>
<evidence type="ECO:0000256" key="3">
    <source>
        <dbReference type="ARBA" id="ARBA00022679"/>
    </source>
</evidence>
<evidence type="ECO:0000256" key="8">
    <source>
        <dbReference type="ARBA" id="ARBA00023315"/>
    </source>
</evidence>
<dbReference type="HOGENOM" id="CLU_049421_1_0_6"/>
<keyword evidence="3 9" id="KW-0808">Transferase</keyword>
<dbReference type="PANTHER" id="PTHR30606">
    <property type="entry name" value="LIPID A BIOSYNTHESIS LAUROYL ACYLTRANSFERASE"/>
    <property type="match status" value="1"/>
</dbReference>
<sequence length="306" mass="35232">MTAIMKSLFVTYWHPRHWFSWIGLSLMRLSALLPVMGQRFAGKVIGQMMWWFARDRADIAKRNLALCFPDLTPQQRHHLLHKTMQTMGMMPIETALSWWGSDEALAKRVDYHGLQHLQEALAKGKGVLLLTGHFTSMELGGRLILLKQPAYIMFRELKSPLFNAVMLKYRKYHSEGTILQADMRGMLRALRKNKVVWYAPDQDFGRRTSVFATFFGVKAATIPATARIAKMSGAAVVPYVPRRLANGRYQIDIGPALDNFPSDDELADAQRINDWVEQQVKLAPEQYLWVHRRFKTQPEGRGQLYK</sequence>
<dbReference type="KEGG" id="mec:Q7C_1610"/>
<dbReference type="EC" id="2.3.1.241" evidence="9"/>
<evidence type="ECO:0000256" key="7">
    <source>
        <dbReference type="ARBA" id="ARBA00023136"/>
    </source>
</evidence>
<dbReference type="Pfam" id="PF03279">
    <property type="entry name" value="Lip_A_acyltrans"/>
    <property type="match status" value="1"/>
</dbReference>
<dbReference type="GO" id="GO:0036104">
    <property type="term" value="P:Kdo2-lipid A biosynthetic process"/>
    <property type="evidence" value="ECO:0007669"/>
    <property type="project" value="UniProtKB-UniRule"/>
</dbReference>
<protein>
    <recommendedName>
        <fullName evidence="9">Lipid A biosynthesis acyltransferase</fullName>
        <ecNumber evidence="9">2.3.1.241</ecNumber>
    </recommendedName>
    <alternativeName>
        <fullName evidence="9">Kdo(2)-lipid IV(A) acyltransferase</fullName>
    </alternativeName>
</protein>
<dbReference type="PATRIC" id="fig|754477.3.peg.1588"/>
<dbReference type="InterPro" id="IPR004960">
    <property type="entry name" value="LipA_acyltrans"/>
</dbReference>
<comment type="catalytic activity">
    <reaction evidence="9">
        <text>an alpha-Kdo-(2-&gt;4)-alpha-Kdo-(2-&gt;6)-lipid IVA + a fatty acyl-[ACP] = an alpha-Kdo-(2-&gt;4)-alpha-Kdo-(2-&gt;6)-(acyl)-lipid IVA + holo-[ACP]</text>
        <dbReference type="Rhea" id="RHEA:69396"/>
        <dbReference type="Rhea" id="RHEA-COMP:9685"/>
        <dbReference type="Rhea" id="RHEA-COMP:14125"/>
        <dbReference type="ChEBI" id="CHEBI:64479"/>
        <dbReference type="ChEBI" id="CHEBI:138651"/>
        <dbReference type="ChEBI" id="CHEBI:176429"/>
        <dbReference type="ChEBI" id="CHEBI:176430"/>
        <dbReference type="EC" id="2.3.1.241"/>
    </reaction>
</comment>
<dbReference type="AlphaFoldDB" id="I1YIL6"/>
<comment type="function">
    <text evidence="9">Catalyzes the transfer of an acyl chain from an acyl-[acyl-carrier-protein] (ACP) to a Kdo(2)-lipid IV(A) to form a Kdo(2)-(acyl)-lipid IV(A).</text>
</comment>
<accession>I1YIL6</accession>
<dbReference type="NCBIfam" id="TIGR02207">
    <property type="entry name" value="lipid_A_htrB"/>
    <property type="match status" value="1"/>
</dbReference>
<dbReference type="CDD" id="cd07984">
    <property type="entry name" value="LPLAT_LABLAT-like"/>
    <property type="match status" value="1"/>
</dbReference>
<dbReference type="HAMAP" id="MF_01942">
    <property type="entry name" value="Lipid_A_LpxL_LpxP"/>
    <property type="match status" value="1"/>
</dbReference>
<dbReference type="PANTHER" id="PTHR30606:SF9">
    <property type="entry name" value="LIPID A BIOSYNTHESIS LAUROYLTRANSFERASE"/>
    <property type="match status" value="1"/>
</dbReference>
<evidence type="ECO:0000256" key="5">
    <source>
        <dbReference type="ARBA" id="ARBA00022985"/>
    </source>
</evidence>
<keyword evidence="1 9" id="KW-1003">Cell membrane</keyword>
<keyword evidence="2 9" id="KW-0997">Cell inner membrane</keyword>
<dbReference type="PIRSF" id="PIRSF026649">
    <property type="entry name" value="MsbB"/>
    <property type="match status" value="1"/>
</dbReference>
<dbReference type="GO" id="GO:0008913">
    <property type="term" value="F:Kdo2-lipid IVA acyltransferase activity"/>
    <property type="evidence" value="ECO:0007669"/>
    <property type="project" value="UniProtKB-EC"/>
</dbReference>
<dbReference type="UniPathway" id="UPA00360">
    <property type="reaction ID" value="UER00485"/>
</dbReference>
<evidence type="ECO:0000256" key="1">
    <source>
        <dbReference type="ARBA" id="ARBA00022475"/>
    </source>
</evidence>
<dbReference type="STRING" id="754477.Q7C_1610"/>
<keyword evidence="7 9" id="KW-0472">Membrane</keyword>
<reference evidence="10 11" key="1">
    <citation type="journal article" date="2012" name="J. Bacteriol.">
        <title>Complete genome sequences of Methylophaga sp. strain JAM1 and Methylophaga sp. strain JAM7.</title>
        <authorList>
            <person name="Villeneuve C."/>
            <person name="Martineau C."/>
            <person name="Mauffrey F."/>
            <person name="Villemur R."/>
        </authorList>
    </citation>
    <scope>NUCLEOTIDE SEQUENCE [LARGE SCALE GENOMIC DNA]</scope>
    <source>
        <strain evidence="10 11">JAM7</strain>
    </source>
</reference>
<keyword evidence="11" id="KW-1185">Reference proteome</keyword>
<organism evidence="10 11">
    <name type="scientific">Methylophaga frappieri (strain ATCC BAA-2434 / DSM 25690 / JAM7)</name>
    <dbReference type="NCBI Taxonomy" id="754477"/>
    <lineage>
        <taxon>Bacteria</taxon>
        <taxon>Pseudomonadati</taxon>
        <taxon>Pseudomonadota</taxon>
        <taxon>Gammaproteobacteria</taxon>
        <taxon>Thiotrichales</taxon>
        <taxon>Piscirickettsiaceae</taxon>
        <taxon>Methylophaga</taxon>
    </lineage>
</organism>
<dbReference type="EMBL" id="CP003380">
    <property type="protein sequence ID" value="AFJ02759.1"/>
    <property type="molecule type" value="Genomic_DNA"/>
</dbReference>
<comment type="pathway">
    <text evidence="9">Glycolipid biosynthesis; KDO(2)-lipid A biosynthesis; KDO(2)-lipid A from CMP-3-deoxy-D-manno-octulosonate and lipid IV(A): step 3/4.</text>
</comment>
<gene>
    <name evidence="9" type="primary">lpxL</name>
    <name evidence="10" type="ordered locus">Q7C_1610</name>
</gene>
<dbReference type="eggNOG" id="COG1560">
    <property type="taxonomic scope" value="Bacteria"/>
</dbReference>
<keyword evidence="5 9" id="KW-0448">Lipopolysaccharide biosynthesis</keyword>
<evidence type="ECO:0000256" key="2">
    <source>
        <dbReference type="ARBA" id="ARBA00022519"/>
    </source>
</evidence>
<evidence type="ECO:0000313" key="11">
    <source>
        <dbReference type="Proteomes" id="UP000009145"/>
    </source>
</evidence>
<keyword evidence="8 9" id="KW-0012">Acyltransferase</keyword>
<evidence type="ECO:0000256" key="4">
    <source>
        <dbReference type="ARBA" id="ARBA00022692"/>
    </source>
</evidence>
<keyword evidence="4 9" id="KW-0812">Transmembrane</keyword>
<dbReference type="UniPathway" id="UPA00030"/>
<keyword evidence="6 9" id="KW-1133">Transmembrane helix</keyword>
<proteinExistence type="inferred from homology"/>
<comment type="similarity">
    <text evidence="9">Belongs to the LpxL/LpxM/LpxP family.</text>
</comment>